<dbReference type="PANTHER" id="PTHR33627:SF1">
    <property type="entry name" value="TRANSPOSASE"/>
    <property type="match status" value="1"/>
</dbReference>
<dbReference type="SUPFAM" id="SSF53098">
    <property type="entry name" value="Ribonuclease H-like"/>
    <property type="match status" value="1"/>
</dbReference>
<dbReference type="InterPro" id="IPR038721">
    <property type="entry name" value="IS701-like_DDE_dom"/>
</dbReference>
<dbReference type="EMBL" id="RJLN01000130">
    <property type="protein sequence ID" value="RNL88174.1"/>
    <property type="molecule type" value="Genomic_DNA"/>
</dbReference>
<gene>
    <name evidence="2" type="ORF">EFE23_26145</name>
</gene>
<dbReference type="Pfam" id="PF13546">
    <property type="entry name" value="DDE_5"/>
    <property type="match status" value="1"/>
</dbReference>
<name>A0ABX9WAL3_9ACTN</name>
<protein>
    <submittedName>
        <fullName evidence="2">IS701 family transposase</fullName>
    </submittedName>
</protein>
<dbReference type="NCBIfam" id="NF033540">
    <property type="entry name" value="transpos_IS701"/>
    <property type="match status" value="1"/>
</dbReference>
<feature type="domain" description="Transposase IS701-like DDE" evidence="1">
    <location>
        <begin position="15"/>
        <end position="221"/>
    </location>
</feature>
<evidence type="ECO:0000313" key="2">
    <source>
        <dbReference type="EMBL" id="RNL88174.1"/>
    </source>
</evidence>
<organism evidence="2 3">
    <name type="scientific">Micromonospora solifontis</name>
    <dbReference type="NCBI Taxonomy" id="2487138"/>
    <lineage>
        <taxon>Bacteria</taxon>
        <taxon>Bacillati</taxon>
        <taxon>Actinomycetota</taxon>
        <taxon>Actinomycetes</taxon>
        <taxon>Micromonosporales</taxon>
        <taxon>Micromonosporaceae</taxon>
        <taxon>Micromonospora</taxon>
    </lineage>
</organism>
<accession>A0ABX9WAL3</accession>
<dbReference type="Proteomes" id="UP000280698">
    <property type="component" value="Unassembled WGS sequence"/>
</dbReference>
<dbReference type="PANTHER" id="PTHR33627">
    <property type="entry name" value="TRANSPOSASE"/>
    <property type="match status" value="1"/>
</dbReference>
<keyword evidence="3" id="KW-1185">Reference proteome</keyword>
<reference evidence="2 3" key="1">
    <citation type="submission" date="2018-11" db="EMBL/GenBank/DDBJ databases">
        <title>Micromonospora sp. PPF5-17, a new actinomycetes isolated from a hot spring soil.</title>
        <authorList>
            <person name="Thawai C."/>
        </authorList>
    </citation>
    <scope>NUCLEOTIDE SEQUENCE [LARGE SCALE GENOMIC DNA]</scope>
    <source>
        <strain evidence="2 3">PPF5-17</strain>
    </source>
</reference>
<evidence type="ECO:0000259" key="1">
    <source>
        <dbReference type="Pfam" id="PF13546"/>
    </source>
</evidence>
<dbReference type="InterPro" id="IPR012337">
    <property type="entry name" value="RNaseH-like_sf"/>
</dbReference>
<proteinExistence type="predicted"/>
<sequence length="426" mass="47576">MAEFDTGFAWIAGRFSRVEPRRQARSFLLGLLSDVDTRSCWQLAEQAGNTSPHAMQRLLGEAVWDADKVRDDVRGYVIDALGDPAGVLILDDTGDVKKGVHTVGVQRQYTGTAGRVENAQVTVYLAYAAPGGYTLIDRAVYLPKAWTDDPDRCAAAGIPADVGFATKLVLARRMLTRALDAGTPAAWATADEAYGGDRHLRRDLQTRGIDNVLAVAKSHHVTARPVDGPVRVDRLAADLPDKAWNRLSAGAGSKGARDYDWAWIAITPPPDETNGQHSLLIRRRISDGELAFYRCWSARPAALRTLVRVAGTRWSIETCFQTGKSIGLDEPQVRRWHAWHRHVTLVMLAHAILTVIASRERAHRPADHELIPLTLPEIRRLFAKLITNTVHTIDHWLTWSHWRRQHQARARTSHYRRRQGHQPAST</sequence>
<dbReference type="RefSeq" id="WP_123243564.1">
    <property type="nucleotide sequence ID" value="NZ_JAAHBY010000130.1"/>
</dbReference>
<evidence type="ECO:0000313" key="3">
    <source>
        <dbReference type="Proteomes" id="UP000280698"/>
    </source>
</evidence>
<comment type="caution">
    <text evidence="2">The sequence shown here is derived from an EMBL/GenBank/DDBJ whole genome shotgun (WGS) entry which is preliminary data.</text>
</comment>
<dbReference type="InterPro" id="IPR039365">
    <property type="entry name" value="IS701-like"/>
</dbReference>